<accession>A0A8J4BKF0</accession>
<comment type="caution">
    <text evidence="1">The sequence shown here is derived from an EMBL/GenBank/DDBJ whole genome shotgun (WGS) entry which is preliminary data.</text>
</comment>
<dbReference type="EMBL" id="BNCO01000057">
    <property type="protein sequence ID" value="GIL63448.1"/>
    <property type="molecule type" value="Genomic_DNA"/>
</dbReference>
<dbReference type="Proteomes" id="UP000747399">
    <property type="component" value="Unassembled WGS sequence"/>
</dbReference>
<keyword evidence="2" id="KW-1185">Reference proteome</keyword>
<gene>
    <name evidence="1" type="ORF">Vafri_17499</name>
</gene>
<reference evidence="1" key="1">
    <citation type="journal article" date="2021" name="Proc. Natl. Acad. Sci. U.S.A.">
        <title>Three genomes in the algal genus Volvox reveal the fate of a haploid sex-determining region after a transition to homothallism.</title>
        <authorList>
            <person name="Yamamoto K."/>
            <person name="Hamaji T."/>
            <person name="Kawai-Toyooka H."/>
            <person name="Matsuzaki R."/>
            <person name="Takahashi F."/>
            <person name="Nishimura Y."/>
            <person name="Kawachi M."/>
            <person name="Noguchi H."/>
            <person name="Minakuchi Y."/>
            <person name="Umen J.G."/>
            <person name="Toyoda A."/>
            <person name="Nozaki H."/>
        </authorList>
    </citation>
    <scope>NUCLEOTIDE SEQUENCE</scope>
    <source>
        <strain evidence="1">NIES-3780</strain>
    </source>
</reference>
<sequence length="466" mass="51863">MITYVKQTSLGRGRIRTDSHAQPFPAHPYYFPKVQGYGHSPSAFYAVACLKRDSSNLQQTWPRACVPRMLLCRSAPAAEPLASNQPAQPCSGPDFTLHCEDTGTDIHVFGVEHLSPQPHIGEWIIRQRPQAVVVETAMGPEHGSMAGNVIRCGDRVVDPTAGFFLRMFCQIGVTLQEFKEGDFTQSPLWNQVRSGYNGEQLAYIGAFTTGAPLVFGDRPKDITYRRLFGMTTIPQLDQGFSYAAVQNYRTFLGLPPLPYEPDNLPVTEQIMMQEREAVMLKVVHQLCHNSLPQQHLEAGQPRDLALVVGSAHLAGLEYLWRSGRWREVVGSGNVNQPLTASQLLTAPPPSDAEIQDEPQYGVRRGLMEAMLRLSVTKEVLSDIESVLGPVPERQMPSYTAIQEVYGALRMQLASLPHDLLERLVEGLGCSFYEVLQPLRDIRPLNGGPGYSQDMVMYVRGLNFELD</sequence>
<organism evidence="1 2">
    <name type="scientific">Volvox africanus</name>
    <dbReference type="NCBI Taxonomy" id="51714"/>
    <lineage>
        <taxon>Eukaryota</taxon>
        <taxon>Viridiplantae</taxon>
        <taxon>Chlorophyta</taxon>
        <taxon>core chlorophytes</taxon>
        <taxon>Chlorophyceae</taxon>
        <taxon>CS clade</taxon>
        <taxon>Chlamydomonadales</taxon>
        <taxon>Volvocaceae</taxon>
        <taxon>Volvox</taxon>
    </lineage>
</organism>
<proteinExistence type="predicted"/>
<evidence type="ECO:0000313" key="1">
    <source>
        <dbReference type="EMBL" id="GIL63448.1"/>
    </source>
</evidence>
<protein>
    <submittedName>
        <fullName evidence="1">Uncharacterized protein</fullName>
    </submittedName>
</protein>
<evidence type="ECO:0000313" key="2">
    <source>
        <dbReference type="Proteomes" id="UP000747399"/>
    </source>
</evidence>
<dbReference type="AlphaFoldDB" id="A0A8J4BKF0"/>
<name>A0A8J4BKF0_9CHLO</name>